<dbReference type="PROSITE" id="PS50887">
    <property type="entry name" value="GGDEF"/>
    <property type="match status" value="1"/>
</dbReference>
<proteinExistence type="predicted"/>
<keyword evidence="3" id="KW-1185">Reference proteome</keyword>
<accession>A0A1R1F1H1</accession>
<dbReference type="EMBL" id="MRTP01000001">
    <property type="protein sequence ID" value="OMF57959.1"/>
    <property type="molecule type" value="Genomic_DNA"/>
</dbReference>
<dbReference type="AlphaFoldDB" id="A0A1R1F1H1"/>
<dbReference type="Proteomes" id="UP000187172">
    <property type="component" value="Unassembled WGS sequence"/>
</dbReference>
<dbReference type="InterPro" id="IPR043128">
    <property type="entry name" value="Rev_trsase/Diguanyl_cyclase"/>
</dbReference>
<organism evidence="2 3">
    <name type="scientific">Paenibacillus rhizosphaerae</name>
    <dbReference type="NCBI Taxonomy" id="297318"/>
    <lineage>
        <taxon>Bacteria</taxon>
        <taxon>Bacillati</taxon>
        <taxon>Bacillota</taxon>
        <taxon>Bacilli</taxon>
        <taxon>Bacillales</taxon>
        <taxon>Paenibacillaceae</taxon>
        <taxon>Paenibacillus</taxon>
    </lineage>
</organism>
<feature type="domain" description="GGDEF" evidence="1">
    <location>
        <begin position="219"/>
        <end position="344"/>
    </location>
</feature>
<dbReference type="Gene3D" id="3.30.70.270">
    <property type="match status" value="1"/>
</dbReference>
<comment type="caution">
    <text evidence="2">The sequence shown here is derived from an EMBL/GenBank/DDBJ whole genome shotgun (WGS) entry which is preliminary data.</text>
</comment>
<dbReference type="InterPro" id="IPR000160">
    <property type="entry name" value="GGDEF_dom"/>
</dbReference>
<evidence type="ECO:0000313" key="2">
    <source>
        <dbReference type="EMBL" id="OMF57959.1"/>
    </source>
</evidence>
<name>A0A1R1F1H1_9BACL</name>
<protein>
    <recommendedName>
        <fullName evidence="1">GGDEF domain-containing protein</fullName>
    </recommendedName>
</protein>
<reference evidence="2 3" key="1">
    <citation type="submission" date="2016-11" db="EMBL/GenBank/DDBJ databases">
        <title>Paenibacillus species isolates.</title>
        <authorList>
            <person name="Beno S.M."/>
        </authorList>
    </citation>
    <scope>NUCLEOTIDE SEQUENCE [LARGE SCALE GENOMIC DNA]</scope>
    <source>
        <strain evidence="2 3">FSL R5-0378</strain>
    </source>
</reference>
<evidence type="ECO:0000259" key="1">
    <source>
        <dbReference type="PROSITE" id="PS50887"/>
    </source>
</evidence>
<evidence type="ECO:0000313" key="3">
    <source>
        <dbReference type="Proteomes" id="UP000187172"/>
    </source>
</evidence>
<dbReference type="STRING" id="297318.BK138_05115"/>
<dbReference type="RefSeq" id="WP_076166826.1">
    <property type="nucleotide sequence ID" value="NZ_MRTP01000001.1"/>
</dbReference>
<sequence length="461" mass="51331">MPANQENHFYQRLQAAHQIPIGIIGPKRLVEQILRVIETFPSFEAVPRVFEDAAEASMLAERLASETEVLLLSDPLSHRKVKENPRVTVPAHYVPLTDAGLYKALFAAHQRGLLDRGISVDTLTETMVRRACRDLGVTDERWNVYDGPVYASPDKLIAFHQDGFESGGCSVVFTGQQAVAQRLEERGIPSEWLLPSDQDIVVALERALLSTETRRSKESQIVVGMINVDHFERVAMQRSNEHEVQKLKLDIHRMVLDYVESLDGFLAHQGGDEYLFFTTRGIFERESGGYKTIPLAKDVNTTHGISLSIGIGFGRSASLAGTHARTAMRKAKEAGGNACFIVREDETLIGPLEMADPVREVLSFTDAELMKHAVDAGMTSAYLSRLLHNRAKYGQTDYKVHELASLLGITVRSAHRLLLQWIDHGLVAIAGMEKVPRGRPRQIFRFICLDRTSPEAGDAPD</sequence>
<gene>
    <name evidence="2" type="ORF">BK138_05115</name>
</gene>